<dbReference type="eggNOG" id="COG0697">
    <property type="taxonomic scope" value="Bacteria"/>
</dbReference>
<feature type="domain" description="EamA" evidence="7">
    <location>
        <begin position="19"/>
        <end position="169"/>
    </location>
</feature>
<feature type="transmembrane region" description="Helical" evidence="6">
    <location>
        <begin position="151"/>
        <end position="171"/>
    </location>
</feature>
<dbReference type="RefSeq" id="WP_020885880.1">
    <property type="nucleotide sequence ID" value="NZ_ATHI01000003.1"/>
</dbReference>
<dbReference type="InterPro" id="IPR037185">
    <property type="entry name" value="EmrE-like"/>
</dbReference>
<dbReference type="GO" id="GO:0016020">
    <property type="term" value="C:membrane"/>
    <property type="evidence" value="ECO:0007669"/>
    <property type="project" value="UniProtKB-SubCell"/>
</dbReference>
<keyword evidence="5 6" id="KW-0472">Membrane</keyword>
<dbReference type="AlphaFoldDB" id="S7UTJ6"/>
<evidence type="ECO:0000313" key="8">
    <source>
        <dbReference type="EMBL" id="EPR35653.1"/>
    </source>
</evidence>
<evidence type="ECO:0000256" key="3">
    <source>
        <dbReference type="ARBA" id="ARBA00022692"/>
    </source>
</evidence>
<dbReference type="Proteomes" id="UP000014975">
    <property type="component" value="Unassembled WGS sequence"/>
</dbReference>
<evidence type="ECO:0000256" key="6">
    <source>
        <dbReference type="SAM" id="Phobius"/>
    </source>
</evidence>
<comment type="similarity">
    <text evidence="2">Belongs to the EamA transporter family.</text>
</comment>
<name>S7UTJ6_9BACT</name>
<evidence type="ECO:0000256" key="2">
    <source>
        <dbReference type="ARBA" id="ARBA00007362"/>
    </source>
</evidence>
<feature type="transmembrane region" description="Helical" evidence="6">
    <location>
        <begin position="272"/>
        <end position="296"/>
    </location>
</feature>
<accession>S7UTJ6</accession>
<feature type="transmembrane region" description="Helical" evidence="6">
    <location>
        <begin position="121"/>
        <end position="144"/>
    </location>
</feature>
<feature type="transmembrane region" description="Helical" evidence="6">
    <location>
        <begin position="183"/>
        <end position="202"/>
    </location>
</feature>
<comment type="subcellular location">
    <subcellularLocation>
        <location evidence="1">Membrane</location>
        <topology evidence="1">Multi-pass membrane protein</topology>
    </subcellularLocation>
</comment>
<gene>
    <name evidence="8" type="ORF">dsat_1994</name>
</gene>
<dbReference type="PANTHER" id="PTHR32322:SF2">
    <property type="entry name" value="EAMA DOMAIN-CONTAINING PROTEIN"/>
    <property type="match status" value="1"/>
</dbReference>
<feature type="domain" description="EamA" evidence="7">
    <location>
        <begin position="182"/>
        <end position="317"/>
    </location>
</feature>
<dbReference type="Pfam" id="PF00892">
    <property type="entry name" value="EamA"/>
    <property type="match status" value="2"/>
</dbReference>
<proteinExistence type="inferred from homology"/>
<keyword evidence="9" id="KW-1185">Reference proteome</keyword>
<dbReference type="PANTHER" id="PTHR32322">
    <property type="entry name" value="INNER MEMBRANE TRANSPORTER"/>
    <property type="match status" value="1"/>
</dbReference>
<feature type="transmembrane region" description="Helical" evidence="6">
    <location>
        <begin position="86"/>
        <end position="109"/>
    </location>
</feature>
<comment type="caution">
    <text evidence="8">The sequence shown here is derived from an EMBL/GenBank/DDBJ whole genome shotgun (WGS) entry which is preliminary data.</text>
</comment>
<evidence type="ECO:0000256" key="1">
    <source>
        <dbReference type="ARBA" id="ARBA00004141"/>
    </source>
</evidence>
<evidence type="ECO:0000313" key="9">
    <source>
        <dbReference type="Proteomes" id="UP000014975"/>
    </source>
</evidence>
<keyword evidence="4 6" id="KW-1133">Transmembrane helix</keyword>
<dbReference type="EMBL" id="ATHI01000003">
    <property type="protein sequence ID" value="EPR35653.1"/>
    <property type="molecule type" value="Genomic_DNA"/>
</dbReference>
<keyword evidence="3 6" id="KW-0812">Transmembrane</keyword>
<organism evidence="8 9">
    <name type="scientific">Alkalidesulfovibrio alkalitolerans DSM 16529</name>
    <dbReference type="NCBI Taxonomy" id="1121439"/>
    <lineage>
        <taxon>Bacteria</taxon>
        <taxon>Pseudomonadati</taxon>
        <taxon>Thermodesulfobacteriota</taxon>
        <taxon>Desulfovibrionia</taxon>
        <taxon>Desulfovibrionales</taxon>
        <taxon>Desulfovibrionaceae</taxon>
        <taxon>Alkalidesulfovibrio</taxon>
    </lineage>
</organism>
<feature type="transmembrane region" description="Helical" evidence="6">
    <location>
        <begin position="245"/>
        <end position="265"/>
    </location>
</feature>
<dbReference type="InterPro" id="IPR000620">
    <property type="entry name" value="EamA_dom"/>
</dbReference>
<feature type="transmembrane region" description="Helical" evidence="6">
    <location>
        <begin position="214"/>
        <end position="233"/>
    </location>
</feature>
<feature type="transmembrane region" description="Helical" evidence="6">
    <location>
        <begin position="48"/>
        <end position="65"/>
    </location>
</feature>
<evidence type="ECO:0000256" key="4">
    <source>
        <dbReference type="ARBA" id="ARBA00022989"/>
    </source>
</evidence>
<reference evidence="8 9" key="1">
    <citation type="journal article" date="2013" name="Genome Announc.">
        <title>Draft genome sequences for three mercury-methylating, sulfate-reducing bacteria.</title>
        <authorList>
            <person name="Brown S.D."/>
            <person name="Hurt R.A.Jr."/>
            <person name="Gilmour C.C."/>
            <person name="Elias D.A."/>
        </authorList>
    </citation>
    <scope>NUCLEOTIDE SEQUENCE [LARGE SCALE GENOMIC DNA]</scope>
    <source>
        <strain evidence="8 9">DSM 16529</strain>
    </source>
</reference>
<evidence type="ECO:0000256" key="5">
    <source>
        <dbReference type="ARBA" id="ARBA00023136"/>
    </source>
</evidence>
<feature type="transmembrane region" description="Helical" evidence="6">
    <location>
        <begin position="302"/>
        <end position="320"/>
    </location>
</feature>
<dbReference type="STRING" id="1121439.dsat_1994"/>
<sequence>MTPKKASARCVPLSGEATAIALLLLGAVCISFSPVFVKIAQVSPSTSAFYRMAFGGLGLVAAALLHKGFGRGVDGKTQGPAQESGVAGLAAWFGLAALPLAAGCALAFALDLAFWHAAIHIVGPGLATILANSQVVLLAAYGVLVLGECGVARLVVSLLFAAVGIGLLFGPDWAAAPEASLTGLLYGLSAAVCYAVFLVGLRRLQTDRDFGSKLRNMAALSLITAFMLAPLAHLDGSGFAIPDGVSLAALLAYGLLGQGVGWMLIAANLPRVALSTAGLAILLQPTLAFVWDVLFFGRRAEMMDMLGVALAVTAIFLGATRNTRAKS</sequence>
<dbReference type="InterPro" id="IPR050638">
    <property type="entry name" value="AA-Vitamin_Transporters"/>
</dbReference>
<dbReference type="OrthoDB" id="5315632at2"/>
<dbReference type="SUPFAM" id="SSF103481">
    <property type="entry name" value="Multidrug resistance efflux transporter EmrE"/>
    <property type="match status" value="1"/>
</dbReference>
<dbReference type="PATRIC" id="fig|1121439.3.peg.379"/>
<evidence type="ECO:0000259" key="7">
    <source>
        <dbReference type="Pfam" id="PF00892"/>
    </source>
</evidence>
<protein>
    <recommendedName>
        <fullName evidence="7">EamA domain-containing protein</fullName>
    </recommendedName>
</protein>
<feature type="transmembrane region" description="Helical" evidence="6">
    <location>
        <begin position="20"/>
        <end position="42"/>
    </location>
</feature>